<dbReference type="GO" id="GO:0016787">
    <property type="term" value="F:hydrolase activity"/>
    <property type="evidence" value="ECO:0007669"/>
    <property type="project" value="UniProtKB-KW"/>
</dbReference>
<protein>
    <submittedName>
        <fullName evidence="1">Vms1/Ankzf1 family peptidyl-tRNA hydrolase</fullName>
    </submittedName>
</protein>
<dbReference type="Pfam" id="PF18844">
    <property type="entry name" value="baeRF_family2"/>
    <property type="match status" value="1"/>
</dbReference>
<sequence>MKLSFLDRLYEQPGPWASVYLDTSQDIDDPERAIALRWRHLREDLVAGGADSETADALADVLGADREVAGRHGQALFAARGRLVLVEELPEPPQRDVARFGPLPHALPLAVHHAPEIPYAAVALEHLTPEPEEVLVEVESGRWPMSRVVPGPAATYRVPAGDWPQQAPDIARHLQELAGSGDAEVIVVRAGATAEWARGVLVGHLPRRVRDHLITVPGVATAQQTPPRPGPGRALLEDELGDLLADRPSTADHRLLDSYRAQHARRPEASDGLTAVTAALQQGRAEALLVNTPVSIPAPVWTGTEPHRISLSPEELRAFGEPTVRQETAEDALLWAAVGTGAELVVVPRDTLPLHDGVGVLLRH</sequence>
<evidence type="ECO:0000313" key="2">
    <source>
        <dbReference type="Proteomes" id="UP001500886"/>
    </source>
</evidence>
<dbReference type="InterPro" id="IPR040701">
    <property type="entry name" value="Bact_RF_family2"/>
</dbReference>
<organism evidence="1 2">
    <name type="scientific">Streptomyces luteosporeus</name>
    <dbReference type="NCBI Taxonomy" id="173856"/>
    <lineage>
        <taxon>Bacteria</taxon>
        <taxon>Bacillati</taxon>
        <taxon>Actinomycetota</taxon>
        <taxon>Actinomycetes</taxon>
        <taxon>Kitasatosporales</taxon>
        <taxon>Streptomycetaceae</taxon>
        <taxon>Streptomyces</taxon>
    </lineage>
</organism>
<gene>
    <name evidence="1" type="ORF">GCM10010315_28810</name>
</gene>
<comment type="caution">
    <text evidence="1">The sequence shown here is derived from an EMBL/GenBank/DDBJ whole genome shotgun (WGS) entry which is preliminary data.</text>
</comment>
<accession>A0ABN3TUK8</accession>
<keyword evidence="1" id="KW-0378">Hydrolase</keyword>
<reference evidence="1 2" key="1">
    <citation type="journal article" date="2019" name="Int. J. Syst. Evol. Microbiol.">
        <title>The Global Catalogue of Microorganisms (GCM) 10K type strain sequencing project: providing services to taxonomists for standard genome sequencing and annotation.</title>
        <authorList>
            <consortium name="The Broad Institute Genomics Platform"/>
            <consortium name="The Broad Institute Genome Sequencing Center for Infectious Disease"/>
            <person name="Wu L."/>
            <person name="Ma J."/>
        </authorList>
    </citation>
    <scope>NUCLEOTIDE SEQUENCE [LARGE SCALE GENOMIC DNA]</scope>
    <source>
        <strain evidence="1 2">JCM 4542</strain>
    </source>
</reference>
<keyword evidence="2" id="KW-1185">Reference proteome</keyword>
<evidence type="ECO:0000313" key="1">
    <source>
        <dbReference type="EMBL" id="GAA2716860.1"/>
    </source>
</evidence>
<proteinExistence type="predicted"/>
<dbReference type="EMBL" id="BAAASL010000009">
    <property type="protein sequence ID" value="GAA2716860.1"/>
    <property type="molecule type" value="Genomic_DNA"/>
</dbReference>
<dbReference type="Proteomes" id="UP001500886">
    <property type="component" value="Unassembled WGS sequence"/>
</dbReference>
<dbReference type="RefSeq" id="WP_344435560.1">
    <property type="nucleotide sequence ID" value="NZ_BAAASL010000009.1"/>
</dbReference>
<name>A0ABN3TUK8_9ACTN</name>